<comment type="caution">
    <text evidence="1">The sequence shown here is derived from an EMBL/GenBank/DDBJ whole genome shotgun (WGS) entry which is preliminary data.</text>
</comment>
<evidence type="ECO:0000313" key="3">
    <source>
        <dbReference type="Proteomes" id="UP000822688"/>
    </source>
</evidence>
<evidence type="ECO:0000313" key="1">
    <source>
        <dbReference type="EMBL" id="KAG0579399.1"/>
    </source>
</evidence>
<gene>
    <name evidence="1" type="ORF">KC19_4G095500</name>
    <name evidence="2" type="ORF">KC19_4G096000</name>
</gene>
<evidence type="ECO:0000313" key="2">
    <source>
        <dbReference type="EMBL" id="KAG0579404.1"/>
    </source>
</evidence>
<protein>
    <submittedName>
        <fullName evidence="1">Uncharacterized protein</fullName>
    </submittedName>
</protein>
<reference evidence="1" key="1">
    <citation type="submission" date="2020-06" db="EMBL/GenBank/DDBJ databases">
        <title>WGS assembly of Ceratodon purpureus strain R40.</title>
        <authorList>
            <person name="Carey S.B."/>
            <person name="Jenkins J."/>
            <person name="Shu S."/>
            <person name="Lovell J.T."/>
            <person name="Sreedasyam A."/>
            <person name="Maumus F."/>
            <person name="Tiley G.P."/>
            <person name="Fernandez-Pozo N."/>
            <person name="Barry K."/>
            <person name="Chen C."/>
            <person name="Wang M."/>
            <person name="Lipzen A."/>
            <person name="Daum C."/>
            <person name="Saski C.A."/>
            <person name="Payton A.C."/>
            <person name="Mcbreen J.C."/>
            <person name="Conrad R.E."/>
            <person name="Kollar L.M."/>
            <person name="Olsson S."/>
            <person name="Huttunen S."/>
            <person name="Landis J.B."/>
            <person name="Wickett N.J."/>
            <person name="Johnson M.G."/>
            <person name="Rensing S.A."/>
            <person name="Grimwood J."/>
            <person name="Schmutz J."/>
            <person name="Mcdaniel S.F."/>
        </authorList>
    </citation>
    <scope>NUCLEOTIDE SEQUENCE</scope>
    <source>
        <strain evidence="1">R40</strain>
    </source>
</reference>
<dbReference type="Proteomes" id="UP000822688">
    <property type="component" value="Chromosome 4"/>
</dbReference>
<keyword evidence="3" id="KW-1185">Reference proteome</keyword>
<dbReference type="AlphaFoldDB" id="A0A8T0I8W3"/>
<proteinExistence type="predicted"/>
<dbReference type="EMBL" id="CM026424">
    <property type="protein sequence ID" value="KAG0579404.1"/>
    <property type="molecule type" value="Genomic_DNA"/>
</dbReference>
<sequence length="101" mass="11247">MNLFCTNQVSCYGNSAFDRVDIAVVLPRLCSADAQDQDLRISVSDKFVARTLWFFQSTSGRYLLRGPPGVCAVRCAQVKSYKVPVGLDLYAPIHGWLVFGR</sequence>
<accession>A0A8T0I8W3</accession>
<dbReference type="EMBL" id="CM026424">
    <property type="protein sequence ID" value="KAG0579399.1"/>
    <property type="molecule type" value="Genomic_DNA"/>
</dbReference>
<organism evidence="1 3">
    <name type="scientific">Ceratodon purpureus</name>
    <name type="common">Fire moss</name>
    <name type="synonym">Dicranum purpureum</name>
    <dbReference type="NCBI Taxonomy" id="3225"/>
    <lineage>
        <taxon>Eukaryota</taxon>
        <taxon>Viridiplantae</taxon>
        <taxon>Streptophyta</taxon>
        <taxon>Embryophyta</taxon>
        <taxon>Bryophyta</taxon>
        <taxon>Bryophytina</taxon>
        <taxon>Bryopsida</taxon>
        <taxon>Dicranidae</taxon>
        <taxon>Pseudoditrichales</taxon>
        <taxon>Ditrichaceae</taxon>
        <taxon>Ceratodon</taxon>
    </lineage>
</organism>
<name>A0A8T0I8W3_CERPU</name>